<feature type="domain" description="Integral membrane bound transporter" evidence="7">
    <location>
        <begin position="485"/>
        <end position="622"/>
    </location>
</feature>
<evidence type="ECO:0000256" key="1">
    <source>
        <dbReference type="ARBA" id="ARBA00004651"/>
    </source>
</evidence>
<evidence type="ECO:0000256" key="2">
    <source>
        <dbReference type="ARBA" id="ARBA00022475"/>
    </source>
</evidence>
<gene>
    <name evidence="8" type="ORF">SCF082_LOCUS8372</name>
</gene>
<dbReference type="InterPro" id="IPR049453">
    <property type="entry name" value="Memb_transporter_dom"/>
</dbReference>
<evidence type="ECO:0000313" key="8">
    <source>
        <dbReference type="EMBL" id="CAK9004902.1"/>
    </source>
</evidence>
<feature type="transmembrane region" description="Helical" evidence="6">
    <location>
        <begin position="493"/>
        <end position="510"/>
    </location>
</feature>
<feature type="transmembrane region" description="Helical" evidence="6">
    <location>
        <begin position="155"/>
        <end position="175"/>
    </location>
</feature>
<name>A0ABP0IT05_9DINO</name>
<keyword evidence="9" id="KW-1185">Reference proteome</keyword>
<comment type="caution">
    <text evidence="8">The sequence shown here is derived from an EMBL/GenBank/DDBJ whole genome shotgun (WGS) entry which is preliminary data.</text>
</comment>
<dbReference type="PANTHER" id="PTHR30509:SF9">
    <property type="entry name" value="MULTIDRUG RESISTANCE PROTEIN MDTO"/>
    <property type="match status" value="1"/>
</dbReference>
<evidence type="ECO:0000256" key="6">
    <source>
        <dbReference type="SAM" id="Phobius"/>
    </source>
</evidence>
<accession>A0ABP0IT05</accession>
<evidence type="ECO:0000313" key="9">
    <source>
        <dbReference type="Proteomes" id="UP001642464"/>
    </source>
</evidence>
<feature type="transmembrane region" description="Helical" evidence="6">
    <location>
        <begin position="575"/>
        <end position="597"/>
    </location>
</feature>
<proteinExistence type="predicted"/>
<keyword evidence="5 6" id="KW-0472">Membrane</keyword>
<comment type="subcellular location">
    <subcellularLocation>
        <location evidence="1">Cell membrane</location>
        <topology evidence="1">Multi-pass membrane protein</topology>
    </subcellularLocation>
</comment>
<feature type="transmembrane region" description="Helical" evidence="6">
    <location>
        <begin position="470"/>
        <end position="487"/>
    </location>
</feature>
<dbReference type="EMBL" id="CAXAMM010004780">
    <property type="protein sequence ID" value="CAK9004902.1"/>
    <property type="molecule type" value="Genomic_DNA"/>
</dbReference>
<evidence type="ECO:0000256" key="5">
    <source>
        <dbReference type="ARBA" id="ARBA00023136"/>
    </source>
</evidence>
<evidence type="ECO:0000256" key="3">
    <source>
        <dbReference type="ARBA" id="ARBA00022692"/>
    </source>
</evidence>
<keyword evidence="3 6" id="KW-0812">Transmembrane</keyword>
<keyword evidence="4 6" id="KW-1133">Transmembrane helix</keyword>
<evidence type="ECO:0000259" key="7">
    <source>
        <dbReference type="Pfam" id="PF13515"/>
    </source>
</evidence>
<organism evidence="8 9">
    <name type="scientific">Durusdinium trenchii</name>
    <dbReference type="NCBI Taxonomy" id="1381693"/>
    <lineage>
        <taxon>Eukaryota</taxon>
        <taxon>Sar</taxon>
        <taxon>Alveolata</taxon>
        <taxon>Dinophyceae</taxon>
        <taxon>Suessiales</taxon>
        <taxon>Symbiodiniaceae</taxon>
        <taxon>Durusdinium</taxon>
    </lineage>
</organism>
<keyword evidence="2" id="KW-1003">Cell membrane</keyword>
<protein>
    <recommendedName>
        <fullName evidence="7">Integral membrane bound transporter domain-containing protein</fullName>
    </recommendedName>
</protein>
<feature type="transmembrane region" description="Helical" evidence="6">
    <location>
        <begin position="201"/>
        <end position="227"/>
    </location>
</feature>
<feature type="transmembrane region" description="Helical" evidence="6">
    <location>
        <begin position="522"/>
        <end position="545"/>
    </location>
</feature>
<dbReference type="Proteomes" id="UP001642464">
    <property type="component" value="Unassembled WGS sequence"/>
</dbReference>
<dbReference type="Pfam" id="PF13515">
    <property type="entry name" value="FUSC_2"/>
    <property type="match status" value="1"/>
</dbReference>
<sequence length="882" mass="98965">MDTHWHRNHTTLPTLDELTQSMQLGKAITKVNSTQSRPQWEDFRSEMMEETQGAYELGRLKTIWGMKFEFALRTAVAAFLASIYAMQPEVHKAEWENATVFAPVLAVACVSGPSLGATLHHAWEMWQAAVIGCLSSMIVNEVLRPVQPNALREALMLVGFLSTVFFLCSRPWALVQKRVSVGVMLCGTINMSVHQHEKPWWFPWTIGVPCTVGVLCAVLAMVLPPWFACKELRQRLAFQALSERQVLVEHYTAFFSKSRTHHAAAAHRLETFRDNQLKMKSLLGPASWELILMPQTWTQLSLAVKFFDAQLLCLRRVQLTTSSVTQGLMSTSHMKFREATEESWKKSMKGLAGVVDDVVKAELSGRAISMDLLEHLKEGQKHLDRDIFRARAEIMYQSGSQFEEKEHQPVHHLQHVNRMACYFAVNELISATAKAATEAAHSERPSDPCSCWRKCLKWFELPPRHRAKNALKKVISLGLLCIGAWIPEWRAKRPEFIWAFIAASFIFSDLEGSSISTGLGRVIGTLFGGMVGFIVLEVFHFITWPWKELEIAAYILVCVSWTFGCSLSRSSPRHGYTATVAGFSIYIMVVGTLESFGTKASKDVTFQRMQEQFAGAVIYIMVEMLLWRKSARTQVNEQQITILKAIKDSIYEATAPHLSVVSEAPDSAPHTQKQMEAVYSKGNQALEAAKQGLVAATFEPTLWHKPFPMADFQRLLHTEEKALRLLHVLYAGTRAASPDSLDPDVPSLATGYCTAAMTSLEAAIGLLENHGKDWEVFNLTIDASEYLSMGGFHSSKDPEAGMETSGLDAALQLFAVQRADQKLREKLEHHFRRFREQEPNPNAASYSTNATMFCLLHLTGMMTELADRLRVASAAEQVVVHV</sequence>
<evidence type="ECO:0000256" key="4">
    <source>
        <dbReference type="ARBA" id="ARBA00022989"/>
    </source>
</evidence>
<feature type="transmembrane region" description="Helical" evidence="6">
    <location>
        <begin position="551"/>
        <end position="568"/>
    </location>
</feature>
<dbReference type="PANTHER" id="PTHR30509">
    <property type="entry name" value="P-HYDROXYBENZOIC ACID EFFLUX PUMP SUBUNIT-RELATED"/>
    <property type="match status" value="1"/>
</dbReference>
<reference evidence="8 9" key="1">
    <citation type="submission" date="2024-02" db="EMBL/GenBank/DDBJ databases">
        <authorList>
            <person name="Chen Y."/>
            <person name="Shah S."/>
            <person name="Dougan E. K."/>
            <person name="Thang M."/>
            <person name="Chan C."/>
        </authorList>
    </citation>
    <scope>NUCLEOTIDE SEQUENCE [LARGE SCALE GENOMIC DNA]</scope>
</reference>